<evidence type="ECO:0000313" key="2">
    <source>
        <dbReference type="Proteomes" id="UP000218899"/>
    </source>
</evidence>
<organism evidence="1 2">
    <name type="scientific">Sulfurifustis variabilis</name>
    <dbReference type="NCBI Taxonomy" id="1675686"/>
    <lineage>
        <taxon>Bacteria</taxon>
        <taxon>Pseudomonadati</taxon>
        <taxon>Pseudomonadota</taxon>
        <taxon>Gammaproteobacteria</taxon>
        <taxon>Acidiferrobacterales</taxon>
        <taxon>Acidiferrobacteraceae</taxon>
        <taxon>Sulfurifustis</taxon>
    </lineage>
</organism>
<gene>
    <name evidence="1" type="ORF">SVA_3714</name>
</gene>
<accession>A0A1C7AFS8</accession>
<dbReference type="KEGG" id="sva:SVA_3714"/>
<reference evidence="1 2" key="1">
    <citation type="submission" date="2015-08" db="EMBL/GenBank/DDBJ databases">
        <title>Complete genome sequence of Sulfurifustis variabilis.</title>
        <authorList>
            <person name="Miura A."/>
            <person name="Kojima H."/>
            <person name="Fukui M."/>
        </authorList>
    </citation>
    <scope>NUCLEOTIDE SEQUENCE [LARGE SCALE GENOMIC DNA]</scope>
    <source>
        <strain evidence="2">skN76</strain>
    </source>
</reference>
<dbReference type="AlphaFoldDB" id="A0A1C7AFS8"/>
<keyword evidence="2" id="KW-1185">Reference proteome</keyword>
<dbReference type="EMBL" id="AP014936">
    <property type="protein sequence ID" value="BAU50248.1"/>
    <property type="molecule type" value="Genomic_DNA"/>
</dbReference>
<protein>
    <submittedName>
        <fullName evidence="1">Uncharacterized protein</fullName>
    </submittedName>
</protein>
<dbReference type="RefSeq" id="WP_096462564.1">
    <property type="nucleotide sequence ID" value="NZ_AP014936.1"/>
</dbReference>
<proteinExistence type="predicted"/>
<evidence type="ECO:0000313" key="1">
    <source>
        <dbReference type="EMBL" id="BAU50248.1"/>
    </source>
</evidence>
<dbReference type="Proteomes" id="UP000218899">
    <property type="component" value="Chromosome"/>
</dbReference>
<sequence>MSKSIEGWRHFFAAVTALATMPGSIVERVGHAYWEGLRKGADAELPAELRNEYARMMSRLETLYPTPHSRDVEPREAARMAKQILRLYDRMSRLT</sequence>
<name>A0A1C7AFS8_9GAMM</name>